<dbReference type="KEGG" id="crq:GCK72_024042"/>
<feature type="signal peptide" evidence="1">
    <location>
        <begin position="1"/>
        <end position="23"/>
    </location>
</feature>
<name>E3LCN8_CAERE</name>
<reference evidence="3 5" key="2">
    <citation type="submission" date="2019-12" db="EMBL/GenBank/DDBJ databases">
        <title>Chromosome-level assembly of the Caenorhabditis remanei genome.</title>
        <authorList>
            <person name="Teterina A.A."/>
            <person name="Willis J.H."/>
            <person name="Phillips P.C."/>
        </authorList>
    </citation>
    <scope>NUCLEOTIDE SEQUENCE [LARGE SCALE GENOMIC DNA]</scope>
    <source>
        <strain evidence="3 5">PX506</strain>
        <tissue evidence="3">Whole organism</tissue>
    </source>
</reference>
<dbReference type="AlphaFoldDB" id="E3LCN8"/>
<evidence type="ECO:0000313" key="3">
    <source>
        <dbReference type="EMBL" id="KAF1747577.1"/>
    </source>
</evidence>
<dbReference type="EMBL" id="DS268407">
    <property type="protein sequence ID" value="EFO83077.1"/>
    <property type="molecule type" value="Genomic_DNA"/>
</dbReference>
<dbReference type="Proteomes" id="UP000008281">
    <property type="component" value="Unassembled WGS sequence"/>
</dbReference>
<dbReference type="CTD" id="9823821"/>
<proteinExistence type="predicted"/>
<dbReference type="RefSeq" id="XP_003118479.1">
    <property type="nucleotide sequence ID" value="XM_003118431.1"/>
</dbReference>
<keyword evidence="4" id="KW-1185">Reference proteome</keyword>
<evidence type="ECO:0000256" key="1">
    <source>
        <dbReference type="SAM" id="SignalP"/>
    </source>
</evidence>
<organism evidence="4">
    <name type="scientific">Caenorhabditis remanei</name>
    <name type="common">Caenorhabditis vulgaris</name>
    <dbReference type="NCBI Taxonomy" id="31234"/>
    <lineage>
        <taxon>Eukaryota</taxon>
        <taxon>Metazoa</taxon>
        <taxon>Ecdysozoa</taxon>
        <taxon>Nematoda</taxon>
        <taxon>Chromadorea</taxon>
        <taxon>Rhabditida</taxon>
        <taxon>Rhabditina</taxon>
        <taxon>Rhabditomorpha</taxon>
        <taxon>Rhabditoidea</taxon>
        <taxon>Rhabditidae</taxon>
        <taxon>Peloderinae</taxon>
        <taxon>Caenorhabditis</taxon>
    </lineage>
</organism>
<evidence type="ECO:0000313" key="5">
    <source>
        <dbReference type="Proteomes" id="UP000483820"/>
    </source>
</evidence>
<dbReference type="HOGENOM" id="CLU_1241132_0_0_1"/>
<keyword evidence="1" id="KW-0732">Signal</keyword>
<accession>E3LCN8</accession>
<dbReference type="EMBL" id="WUAV01000006">
    <property type="protein sequence ID" value="KAF1747577.1"/>
    <property type="molecule type" value="Genomic_DNA"/>
</dbReference>
<dbReference type="GeneID" id="9823821"/>
<gene>
    <name evidence="2" type="ORF">CRE_00919</name>
    <name evidence="3" type="ORF">GCK72_024042</name>
</gene>
<reference evidence="2" key="1">
    <citation type="submission" date="2007-07" db="EMBL/GenBank/DDBJ databases">
        <title>PCAP assembly of the Caenorhabditis remanei genome.</title>
        <authorList>
            <consortium name="The Caenorhabditis remanei Sequencing Consortium"/>
            <person name="Wilson R.K."/>
        </authorList>
    </citation>
    <scope>NUCLEOTIDE SEQUENCE [LARGE SCALE GENOMIC DNA]</scope>
    <source>
        <strain evidence="2">PB4641</strain>
    </source>
</reference>
<dbReference type="Proteomes" id="UP000483820">
    <property type="component" value="Chromosome X"/>
</dbReference>
<dbReference type="eggNOG" id="ENOG502TIZY">
    <property type="taxonomic scope" value="Eukaryota"/>
</dbReference>
<evidence type="ECO:0000313" key="4">
    <source>
        <dbReference type="Proteomes" id="UP000008281"/>
    </source>
</evidence>
<sequence>MIGFPNQLLAIVIVFSFIYIAVSQYSNMDEYNNFLNMVDQQEINEQSERNRKYYYAGGSNLGKYGTNRHGAEFIKCRDFNSSRSDKPVNLRCPVRPGNYHAVCQLVYDYERHEVFQGCFDVPFRNEDLCRRGCNLKFQVREFEGHPHMNKRVGFCCCKANMCNTDLEYIIATGIRKSRENIPEFKLPPHVKYLHTYLDDEDKALAAKSRLQSYFESAQDFFFK</sequence>
<dbReference type="FunCoup" id="E3LCN8">
    <property type="interactions" value="60"/>
</dbReference>
<feature type="chain" id="PRO_5015088940" evidence="1">
    <location>
        <begin position="24"/>
        <end position="223"/>
    </location>
</feature>
<protein>
    <submittedName>
        <fullName evidence="2">Uncharacterized protein</fullName>
    </submittedName>
</protein>
<evidence type="ECO:0000313" key="2">
    <source>
        <dbReference type="EMBL" id="EFO83077.1"/>
    </source>
</evidence>
<dbReference type="OMA" id="VGFCCCK"/>